<reference evidence="3 4" key="1">
    <citation type="submission" date="2018-08" db="EMBL/GenBank/DDBJ databases">
        <title>A genome reference for cultivated species of the human gut microbiota.</title>
        <authorList>
            <person name="Zou Y."/>
            <person name="Xue W."/>
            <person name="Luo G."/>
        </authorList>
    </citation>
    <scope>NUCLEOTIDE SEQUENCE [LARGE SCALE GENOMIC DNA]</scope>
    <source>
        <strain evidence="2 4">AF05-4</strain>
        <strain evidence="1 3">AF26-20BH</strain>
    </source>
</reference>
<dbReference type="Pfam" id="PF20330">
    <property type="entry name" value="DUF6625"/>
    <property type="match status" value="1"/>
</dbReference>
<dbReference type="RefSeq" id="WP_117901999.1">
    <property type="nucleotide sequence ID" value="NZ_JADNPL010000008.1"/>
</dbReference>
<accession>A0A413E3B8</accession>
<protein>
    <submittedName>
        <fullName evidence="2">Uncharacterized protein</fullName>
    </submittedName>
</protein>
<dbReference type="AlphaFoldDB" id="A0A413E3B8"/>
<dbReference type="EMBL" id="QSBD01000007">
    <property type="protein sequence ID" value="RGW98084.1"/>
    <property type="molecule type" value="Genomic_DNA"/>
</dbReference>
<evidence type="ECO:0000313" key="2">
    <source>
        <dbReference type="EMBL" id="RGW98084.1"/>
    </source>
</evidence>
<proteinExistence type="predicted"/>
<evidence type="ECO:0000313" key="4">
    <source>
        <dbReference type="Proteomes" id="UP000284777"/>
    </source>
</evidence>
<dbReference type="Proteomes" id="UP000284777">
    <property type="component" value="Unassembled WGS sequence"/>
</dbReference>
<comment type="caution">
    <text evidence="2">The sequence shown here is derived from an EMBL/GenBank/DDBJ whole genome shotgun (WGS) entry which is preliminary data.</text>
</comment>
<dbReference type="InterPro" id="IPR046733">
    <property type="entry name" value="DUF6625"/>
</dbReference>
<dbReference type="EMBL" id="QRTW01000008">
    <property type="protein sequence ID" value="RGR14876.1"/>
    <property type="molecule type" value="Genomic_DNA"/>
</dbReference>
<sequence>MKKIVIITFYYGYFKKDIEFWFHSVKNNPTIDFLIFTDLKVPIQCNNLIVIHKSFTELVEYTQQKFNFKICVPEPYKLPDFRPAFGEIFSDYLKGYDFWGFCDTDLVLGDIRAFMTNSILEKYDKLLAMGHFTLYRNIPEVNTMYMKCEEPNYQQVFTFPRNSAFEEYFGTSRYWAINLPDRFYKEIPFDDLDCYKYPFIPQFRKKEDKGKNYFIYSYEHNKLYRIYEMNGKLHKDETMYVHFQKRKMEIKTNVQEKFMMIPNAYIPFIENLDINKLRSFDVSQKWYPHAYVLQCKRVINKWKKIKASLHPSKFGIPMLPIDGINYYK</sequence>
<evidence type="ECO:0000313" key="1">
    <source>
        <dbReference type="EMBL" id="RGR14876.1"/>
    </source>
</evidence>
<organism evidence="2 4">
    <name type="scientific">Bacteroides stercoris</name>
    <dbReference type="NCBI Taxonomy" id="46506"/>
    <lineage>
        <taxon>Bacteria</taxon>
        <taxon>Pseudomonadati</taxon>
        <taxon>Bacteroidota</taxon>
        <taxon>Bacteroidia</taxon>
        <taxon>Bacteroidales</taxon>
        <taxon>Bacteroidaceae</taxon>
        <taxon>Bacteroides</taxon>
    </lineage>
</organism>
<name>A0A413E3B8_BACSE</name>
<gene>
    <name evidence="2" type="ORF">DWV41_06565</name>
    <name evidence="1" type="ORF">DWY65_06490</name>
</gene>
<evidence type="ECO:0000313" key="3">
    <source>
        <dbReference type="Proteomes" id="UP000283310"/>
    </source>
</evidence>
<dbReference type="Proteomes" id="UP000283310">
    <property type="component" value="Unassembled WGS sequence"/>
</dbReference>